<evidence type="ECO:0000259" key="4">
    <source>
        <dbReference type="PROSITE" id="PS50932"/>
    </source>
</evidence>
<dbReference type="GO" id="GO:0000976">
    <property type="term" value="F:transcription cis-regulatory region binding"/>
    <property type="evidence" value="ECO:0007669"/>
    <property type="project" value="TreeGrafter"/>
</dbReference>
<dbReference type="AlphaFoldDB" id="A0A1W1WEW3"/>
<dbReference type="PANTHER" id="PTHR30146:SF109">
    <property type="entry name" value="HTH-TYPE TRANSCRIPTIONAL REGULATOR GALS"/>
    <property type="match status" value="1"/>
</dbReference>
<dbReference type="InterPro" id="IPR046335">
    <property type="entry name" value="LacI/GalR-like_sensor"/>
</dbReference>
<dbReference type="SUPFAM" id="SSF47413">
    <property type="entry name" value="lambda repressor-like DNA-binding domains"/>
    <property type="match status" value="1"/>
</dbReference>
<feature type="domain" description="HTH lacI-type" evidence="4">
    <location>
        <begin position="2"/>
        <end position="56"/>
    </location>
</feature>
<dbReference type="Proteomes" id="UP000192660">
    <property type="component" value="Unassembled WGS sequence"/>
</dbReference>
<dbReference type="Pfam" id="PF00356">
    <property type="entry name" value="LacI"/>
    <property type="match status" value="1"/>
</dbReference>
<organism evidence="5 6">
    <name type="scientific">Sulfobacillus thermosulfidooxidans (strain DSM 9293 / VKM B-1269 / AT-1)</name>
    <dbReference type="NCBI Taxonomy" id="929705"/>
    <lineage>
        <taxon>Bacteria</taxon>
        <taxon>Bacillati</taxon>
        <taxon>Bacillota</taxon>
        <taxon>Clostridia</taxon>
        <taxon>Eubacteriales</taxon>
        <taxon>Clostridiales Family XVII. Incertae Sedis</taxon>
        <taxon>Sulfobacillus</taxon>
    </lineage>
</organism>
<dbReference type="CDD" id="cd06267">
    <property type="entry name" value="PBP1_LacI_sugar_binding-like"/>
    <property type="match status" value="1"/>
</dbReference>
<accession>A0A1W1WEW3</accession>
<dbReference type="RefSeq" id="WP_084661370.1">
    <property type="nucleotide sequence ID" value="NZ_FWWY01000001.1"/>
</dbReference>
<dbReference type="SMART" id="SM00354">
    <property type="entry name" value="HTH_LACI"/>
    <property type="match status" value="1"/>
</dbReference>
<dbReference type="SUPFAM" id="SSF53822">
    <property type="entry name" value="Periplasmic binding protein-like I"/>
    <property type="match status" value="1"/>
</dbReference>
<dbReference type="Pfam" id="PF13377">
    <property type="entry name" value="Peripla_BP_3"/>
    <property type="match status" value="1"/>
</dbReference>
<sequence length="343" mass="38144">MATIKDIALKAGVSVSCVSRAINGYSDISEETRKKVLRIVEEMHYYPKASARHLVTNHTHTIGLVFETHDQSGFGHPFISKVLTAFSQEIGKQGYDLLMFTNNQVPFDTWGFVERVKHRDVDGVFLIGRPPDLDALLATEVPVTGLDFMLTGKTVSSVMSDNRRGVQEMVRTLYDMGYRRFGFAYGPLDLHPAMERLQGFHSGLWEVGINPNPDWIVYGNFTYDGGKQAAREILRLTERPDVILFSSDLSAIGAMQIFQEYGMKIPEDIGVTGFDDVDAATFAYPSLTTVRQNMDELGRAAAKLLLNLMSGHAPLSQHLTIPTEIVLRNSTIPKQILDTGKDG</sequence>
<evidence type="ECO:0000256" key="3">
    <source>
        <dbReference type="ARBA" id="ARBA00023163"/>
    </source>
</evidence>
<dbReference type="GO" id="GO:0003700">
    <property type="term" value="F:DNA-binding transcription factor activity"/>
    <property type="evidence" value="ECO:0007669"/>
    <property type="project" value="TreeGrafter"/>
</dbReference>
<proteinExistence type="predicted"/>
<dbReference type="InterPro" id="IPR000843">
    <property type="entry name" value="HTH_LacI"/>
</dbReference>
<keyword evidence="3" id="KW-0804">Transcription</keyword>
<evidence type="ECO:0000256" key="1">
    <source>
        <dbReference type="ARBA" id="ARBA00023015"/>
    </source>
</evidence>
<dbReference type="PROSITE" id="PS50932">
    <property type="entry name" value="HTH_LACI_2"/>
    <property type="match status" value="1"/>
</dbReference>
<dbReference type="Gene3D" id="1.10.260.40">
    <property type="entry name" value="lambda repressor-like DNA-binding domains"/>
    <property type="match status" value="1"/>
</dbReference>
<keyword evidence="6" id="KW-1185">Reference proteome</keyword>
<keyword evidence="1" id="KW-0805">Transcription regulation</keyword>
<dbReference type="InterPro" id="IPR028082">
    <property type="entry name" value="Peripla_BP_I"/>
</dbReference>
<dbReference type="InterPro" id="IPR010982">
    <property type="entry name" value="Lambda_DNA-bd_dom_sf"/>
</dbReference>
<reference evidence="6" key="1">
    <citation type="submission" date="2017-04" db="EMBL/GenBank/DDBJ databases">
        <authorList>
            <person name="Varghese N."/>
            <person name="Submissions S."/>
        </authorList>
    </citation>
    <scope>NUCLEOTIDE SEQUENCE [LARGE SCALE GENOMIC DNA]</scope>
    <source>
        <strain evidence="6">DSM 9293</strain>
    </source>
</reference>
<name>A0A1W1WEW3_SULTA</name>
<gene>
    <name evidence="5" type="ORF">SAMN00768000_1875</name>
</gene>
<dbReference type="EMBL" id="FWWY01000001">
    <property type="protein sequence ID" value="SMC04838.1"/>
    <property type="molecule type" value="Genomic_DNA"/>
</dbReference>
<dbReference type="OrthoDB" id="9789891at2"/>
<evidence type="ECO:0000256" key="2">
    <source>
        <dbReference type="ARBA" id="ARBA00023125"/>
    </source>
</evidence>
<evidence type="ECO:0000313" key="6">
    <source>
        <dbReference type="Proteomes" id="UP000192660"/>
    </source>
</evidence>
<dbReference type="CDD" id="cd01392">
    <property type="entry name" value="HTH_LacI"/>
    <property type="match status" value="1"/>
</dbReference>
<protein>
    <submittedName>
        <fullName evidence="5">Transcriptional regulator, LacI family</fullName>
    </submittedName>
</protein>
<keyword evidence="2" id="KW-0238">DNA-binding</keyword>
<evidence type="ECO:0000313" key="5">
    <source>
        <dbReference type="EMBL" id="SMC04838.1"/>
    </source>
</evidence>
<dbReference type="Gene3D" id="3.40.50.2300">
    <property type="match status" value="2"/>
</dbReference>
<dbReference type="PANTHER" id="PTHR30146">
    <property type="entry name" value="LACI-RELATED TRANSCRIPTIONAL REPRESSOR"/>
    <property type="match status" value="1"/>
</dbReference>